<dbReference type="AlphaFoldDB" id="A0A1C4FLE8"/>
<evidence type="ECO:0000313" key="1">
    <source>
        <dbReference type="EMBL" id="SCC56818.1"/>
    </source>
</evidence>
<dbReference type="InterPro" id="IPR053865">
    <property type="entry name" value="DUF6934"/>
</dbReference>
<sequence>MAIAVNFEEDFFELKPLFQNENKIATFESPQIDGSTKLLKIEIDNEAHPLLPDVYNLAFGPVDRKGNIDDSARLRHKDYSKVFSTIVLHAGMYLSRNREHFLGIDGSSNGRAYLYYRFIQRNFDYLTSRFNIYGLKYYVRITRFGKTQYQNPFNFRDILPDFVLIAKDEKILDELMYNYSFSV</sequence>
<dbReference type="Pfam" id="PF22028">
    <property type="entry name" value="DUF6934"/>
    <property type="match status" value="1"/>
</dbReference>
<dbReference type="EMBL" id="FMAR01000015">
    <property type="protein sequence ID" value="SCC56818.1"/>
    <property type="molecule type" value="Genomic_DNA"/>
</dbReference>
<dbReference type="Proteomes" id="UP000242818">
    <property type="component" value="Unassembled WGS sequence"/>
</dbReference>
<reference evidence="1 2" key="1">
    <citation type="submission" date="2016-08" db="EMBL/GenBank/DDBJ databases">
        <authorList>
            <person name="Seilhamer J.J."/>
        </authorList>
    </citation>
    <scope>NUCLEOTIDE SEQUENCE [LARGE SCALE GENOMIC DNA]</scope>
    <source>
        <strain evidence="1 2">A37T2</strain>
    </source>
</reference>
<dbReference type="RefSeq" id="WP_123891653.1">
    <property type="nucleotide sequence ID" value="NZ_FMAR01000015.1"/>
</dbReference>
<gene>
    <name evidence="1" type="ORF">GA0116948_11555</name>
</gene>
<name>A0A1C4FLE8_9BACT</name>
<dbReference type="STRING" id="1335309.GA0116948_11555"/>
<dbReference type="OrthoDB" id="1341042at2"/>
<organism evidence="1 2">
    <name type="scientific">Chitinophaga costaii</name>
    <dbReference type="NCBI Taxonomy" id="1335309"/>
    <lineage>
        <taxon>Bacteria</taxon>
        <taxon>Pseudomonadati</taxon>
        <taxon>Bacteroidota</taxon>
        <taxon>Chitinophagia</taxon>
        <taxon>Chitinophagales</taxon>
        <taxon>Chitinophagaceae</taxon>
        <taxon>Chitinophaga</taxon>
    </lineage>
</organism>
<proteinExistence type="predicted"/>
<accession>A0A1C4FLE8</accession>
<keyword evidence="2" id="KW-1185">Reference proteome</keyword>
<protein>
    <submittedName>
        <fullName evidence="1">Uncharacterized protein</fullName>
    </submittedName>
</protein>
<evidence type="ECO:0000313" key="2">
    <source>
        <dbReference type="Proteomes" id="UP000242818"/>
    </source>
</evidence>